<feature type="signal peptide" evidence="8">
    <location>
        <begin position="1"/>
        <end position="32"/>
    </location>
</feature>
<evidence type="ECO:0000256" key="6">
    <source>
        <dbReference type="ARBA" id="ARBA00047928"/>
    </source>
</evidence>
<dbReference type="SUPFAM" id="SSF51126">
    <property type="entry name" value="Pectin lyase-like"/>
    <property type="match status" value="1"/>
</dbReference>
<feature type="active site" evidence="7">
    <location>
        <position position="227"/>
    </location>
</feature>
<evidence type="ECO:0000256" key="1">
    <source>
        <dbReference type="ARBA" id="ARBA00005184"/>
    </source>
</evidence>
<comment type="caution">
    <text evidence="10">The sequence shown here is derived from an EMBL/GenBank/DDBJ whole genome shotgun (WGS) entry which is preliminary data.</text>
</comment>
<dbReference type="PANTHER" id="PTHR31321">
    <property type="entry name" value="ACYL-COA THIOESTER HYDROLASE YBHC-RELATED"/>
    <property type="match status" value="1"/>
</dbReference>
<reference evidence="10 11" key="1">
    <citation type="journal article" date="2019" name="Nat. Plants">
        <title>Stout camphor tree genome fills gaps in understanding of flowering plant genome evolution.</title>
        <authorList>
            <person name="Chaw S.M."/>
            <person name="Liu Y.C."/>
            <person name="Wu Y.W."/>
            <person name="Wang H.Y."/>
            <person name="Lin C.I."/>
            <person name="Wu C.S."/>
            <person name="Ke H.M."/>
            <person name="Chang L.Y."/>
            <person name="Hsu C.Y."/>
            <person name="Yang H.T."/>
            <person name="Sudianto E."/>
            <person name="Hsu M.H."/>
            <person name="Wu K.P."/>
            <person name="Wang L.N."/>
            <person name="Leebens-Mack J.H."/>
            <person name="Tsai I.J."/>
        </authorList>
    </citation>
    <scope>NUCLEOTIDE SEQUENCE [LARGE SCALE GENOMIC DNA]</scope>
    <source>
        <strain evidence="11">cv. Chaw 1501</strain>
        <tissue evidence="10">Young leaves</tissue>
    </source>
</reference>
<evidence type="ECO:0000256" key="3">
    <source>
        <dbReference type="ARBA" id="ARBA00013229"/>
    </source>
</evidence>
<keyword evidence="11" id="KW-1185">Reference proteome</keyword>
<protein>
    <recommendedName>
        <fullName evidence="3 8">Pectinesterase</fullName>
        <ecNumber evidence="3 8">3.1.1.11</ecNumber>
    </recommendedName>
</protein>
<evidence type="ECO:0000256" key="4">
    <source>
        <dbReference type="ARBA" id="ARBA00022801"/>
    </source>
</evidence>
<name>A0A3S3NWI4_9MAGN</name>
<dbReference type="EMBL" id="QPKB01000011">
    <property type="protein sequence ID" value="RWR95826.1"/>
    <property type="molecule type" value="Genomic_DNA"/>
</dbReference>
<dbReference type="OrthoDB" id="2019149at2759"/>
<evidence type="ECO:0000256" key="7">
    <source>
        <dbReference type="PROSITE-ProRule" id="PRU10040"/>
    </source>
</evidence>
<keyword evidence="4 8" id="KW-0378">Hydrolase</keyword>
<dbReference type="InterPro" id="IPR011050">
    <property type="entry name" value="Pectin_lyase_fold/virulence"/>
</dbReference>
<feature type="domain" description="Pectinesterase catalytic" evidence="9">
    <location>
        <begin position="75"/>
        <end position="308"/>
    </location>
</feature>
<evidence type="ECO:0000256" key="2">
    <source>
        <dbReference type="ARBA" id="ARBA00008891"/>
    </source>
</evidence>
<accession>A0A3S3NWI4</accession>
<feature type="chain" id="PRO_5018377030" description="Pectinesterase" evidence="8">
    <location>
        <begin position="33"/>
        <end position="324"/>
    </location>
</feature>
<dbReference type="STRING" id="337451.A0A3S3NWI4"/>
<evidence type="ECO:0000313" key="10">
    <source>
        <dbReference type="EMBL" id="RWR95826.1"/>
    </source>
</evidence>
<keyword evidence="5 8" id="KW-0063">Aspartyl esterase</keyword>
<dbReference type="PANTHER" id="PTHR31321:SF126">
    <property type="entry name" value="PECTINESTERASE"/>
    <property type="match status" value="1"/>
</dbReference>
<sequence>MARKNPSRERVALIFTTLLIVVLANLPGPTISTDLDRWITQSMREFGNRMVEIANGVDAALEVTLVRAEAGKRIITVRQDGTGEFKTVTDAVKSIPAGNSRRAIIKIGPGVYKEKVLVDRSRPFVTFLGDPHAMPVITFDGTAAKFGTWNSATVAVESHFFMAANIVFENSAPMPADGEEGGQAVAMRISGDKAAFYNCKFLGYQDTLLDDVGKHYFQDCFIRGSVDFIFGTGRSLYMKCELHSVAKGITALTAHGRMVKSDSGGFAFVNCVISGSGSAYLSRAWKESSRVVFLYTYMGALVNPKGWDDKGFRDRQRYAPATYF</sequence>
<dbReference type="GO" id="GO:0042545">
    <property type="term" value="P:cell wall modification"/>
    <property type="evidence" value="ECO:0007669"/>
    <property type="project" value="UniProtKB-UniRule"/>
</dbReference>
<proteinExistence type="inferred from homology"/>
<dbReference type="AlphaFoldDB" id="A0A3S3NWI4"/>
<dbReference type="EC" id="3.1.1.11" evidence="3 8"/>
<dbReference type="InterPro" id="IPR012334">
    <property type="entry name" value="Pectin_lyas_fold"/>
</dbReference>
<dbReference type="PROSITE" id="PS00503">
    <property type="entry name" value="PECTINESTERASE_2"/>
    <property type="match status" value="1"/>
</dbReference>
<comment type="catalytic activity">
    <reaction evidence="6 8">
        <text>[(1-&gt;4)-alpha-D-galacturonosyl methyl ester](n) + n H2O = [(1-&gt;4)-alpha-D-galacturonosyl](n) + n methanol + n H(+)</text>
        <dbReference type="Rhea" id="RHEA:22380"/>
        <dbReference type="Rhea" id="RHEA-COMP:14570"/>
        <dbReference type="Rhea" id="RHEA-COMP:14573"/>
        <dbReference type="ChEBI" id="CHEBI:15377"/>
        <dbReference type="ChEBI" id="CHEBI:15378"/>
        <dbReference type="ChEBI" id="CHEBI:17790"/>
        <dbReference type="ChEBI" id="CHEBI:140522"/>
        <dbReference type="ChEBI" id="CHEBI:140523"/>
        <dbReference type="EC" id="3.1.1.11"/>
    </reaction>
</comment>
<evidence type="ECO:0000259" key="9">
    <source>
        <dbReference type="Pfam" id="PF01095"/>
    </source>
</evidence>
<comment type="similarity">
    <text evidence="2">Belongs to the pectinesterase family.</text>
</comment>
<dbReference type="UniPathway" id="UPA00545">
    <property type="reaction ID" value="UER00823"/>
</dbReference>
<evidence type="ECO:0000256" key="8">
    <source>
        <dbReference type="RuleBase" id="RU000589"/>
    </source>
</evidence>
<dbReference type="GO" id="GO:0030599">
    <property type="term" value="F:pectinesterase activity"/>
    <property type="evidence" value="ECO:0007669"/>
    <property type="project" value="UniProtKB-UniRule"/>
</dbReference>
<dbReference type="InterPro" id="IPR000070">
    <property type="entry name" value="Pectinesterase_cat"/>
</dbReference>
<evidence type="ECO:0000256" key="5">
    <source>
        <dbReference type="ARBA" id="ARBA00023085"/>
    </source>
</evidence>
<keyword evidence="8" id="KW-0732">Signal</keyword>
<gene>
    <name evidence="10" type="ORF">CKAN_02518300</name>
</gene>
<dbReference type="Pfam" id="PF01095">
    <property type="entry name" value="Pectinesterase"/>
    <property type="match status" value="1"/>
</dbReference>
<dbReference type="Proteomes" id="UP000283530">
    <property type="component" value="Unassembled WGS sequence"/>
</dbReference>
<organism evidence="10 11">
    <name type="scientific">Cinnamomum micranthum f. kanehirae</name>
    <dbReference type="NCBI Taxonomy" id="337451"/>
    <lineage>
        <taxon>Eukaryota</taxon>
        <taxon>Viridiplantae</taxon>
        <taxon>Streptophyta</taxon>
        <taxon>Embryophyta</taxon>
        <taxon>Tracheophyta</taxon>
        <taxon>Spermatophyta</taxon>
        <taxon>Magnoliopsida</taxon>
        <taxon>Magnoliidae</taxon>
        <taxon>Laurales</taxon>
        <taxon>Lauraceae</taxon>
        <taxon>Cinnamomum</taxon>
    </lineage>
</organism>
<evidence type="ECO:0000313" key="11">
    <source>
        <dbReference type="Proteomes" id="UP000283530"/>
    </source>
</evidence>
<comment type="pathway">
    <text evidence="1 8">Glycan metabolism; pectin degradation; 2-dehydro-3-deoxy-D-gluconate from pectin: step 1/5.</text>
</comment>
<dbReference type="Gene3D" id="2.160.20.10">
    <property type="entry name" value="Single-stranded right-handed beta-helix, Pectin lyase-like"/>
    <property type="match status" value="1"/>
</dbReference>
<dbReference type="InterPro" id="IPR033131">
    <property type="entry name" value="Pectinesterase_Asp_AS"/>
</dbReference>
<dbReference type="GO" id="GO:0045490">
    <property type="term" value="P:pectin catabolic process"/>
    <property type="evidence" value="ECO:0007669"/>
    <property type="project" value="UniProtKB-UniRule"/>
</dbReference>